<evidence type="ECO:0000256" key="1">
    <source>
        <dbReference type="SAM" id="Phobius"/>
    </source>
</evidence>
<feature type="transmembrane region" description="Helical" evidence="1">
    <location>
        <begin position="108"/>
        <end position="125"/>
    </location>
</feature>
<organism evidence="2 3">
    <name type="scientific">Paraburkholderia bengalensis</name>
    <dbReference type="NCBI Taxonomy" id="2747562"/>
    <lineage>
        <taxon>Bacteria</taxon>
        <taxon>Pseudomonadati</taxon>
        <taxon>Pseudomonadota</taxon>
        <taxon>Betaproteobacteria</taxon>
        <taxon>Burkholderiales</taxon>
        <taxon>Burkholderiaceae</taxon>
        <taxon>Paraburkholderia</taxon>
    </lineage>
</organism>
<dbReference type="EMBL" id="JACFYJ010000018">
    <property type="protein sequence ID" value="MEI5998158.1"/>
    <property type="molecule type" value="Genomic_DNA"/>
</dbReference>
<reference evidence="2 3" key="1">
    <citation type="journal article" date="2022" name="Arch. Microbiol.">
        <title>Paraburkholderia bengalensis sp. nov. isolated from roots of Oryza sativa, IR64.</title>
        <authorList>
            <person name="Nag P."/>
            <person name="Mondal N."/>
            <person name="Sarkar J."/>
            <person name="Das S."/>
        </authorList>
    </citation>
    <scope>NUCLEOTIDE SEQUENCE [LARGE SCALE GENOMIC DNA]</scope>
    <source>
        <strain evidence="2 3">IR64_4_BI</strain>
    </source>
</reference>
<comment type="caution">
    <text evidence="2">The sequence shown here is derived from an EMBL/GenBank/DDBJ whole genome shotgun (WGS) entry which is preliminary data.</text>
</comment>
<keyword evidence="3" id="KW-1185">Reference proteome</keyword>
<keyword evidence="1" id="KW-0472">Membrane</keyword>
<evidence type="ECO:0000313" key="2">
    <source>
        <dbReference type="EMBL" id="MEI5998158.1"/>
    </source>
</evidence>
<feature type="transmembrane region" description="Helical" evidence="1">
    <location>
        <begin position="42"/>
        <end position="62"/>
    </location>
</feature>
<feature type="transmembrane region" description="Helical" evidence="1">
    <location>
        <begin position="74"/>
        <end position="96"/>
    </location>
</feature>
<keyword evidence="1" id="KW-0812">Transmembrane</keyword>
<accession>A0ABU8IRB1</accession>
<feature type="transmembrane region" description="Helical" evidence="1">
    <location>
        <begin position="132"/>
        <end position="157"/>
    </location>
</feature>
<name>A0ABU8IRB1_9BURK</name>
<proteinExistence type="predicted"/>
<gene>
    <name evidence="2" type="ORF">H3V53_13385</name>
</gene>
<dbReference type="Proteomes" id="UP001386437">
    <property type="component" value="Unassembled WGS sequence"/>
</dbReference>
<feature type="transmembrane region" description="Helical" evidence="1">
    <location>
        <begin position="169"/>
        <end position="191"/>
    </location>
</feature>
<protein>
    <submittedName>
        <fullName evidence="2">Permease</fullName>
    </submittedName>
</protein>
<feature type="transmembrane region" description="Helical" evidence="1">
    <location>
        <begin position="12"/>
        <end position="36"/>
    </location>
</feature>
<keyword evidence="1" id="KW-1133">Transmembrane helix</keyword>
<sequence>MNKTVEIRKNRGTRILLAVLSVWGMAVVIAAGTGAYRAIYPLWLAGLIALGIVVPVVVYGLSRRFRAYIETAGLQTLTAFHIWRIAAALVFFWYGAHGLLPEVFVRNAGWGDLIAGLLALGVTSLPKTRNRYLVFHLFGFADFVVAVGTGLTCFLLNDPRMSGIQTLPMALIPFYGVGISGASHIMAFDLLRRCAGTVERDVKHADATA</sequence>
<evidence type="ECO:0000313" key="3">
    <source>
        <dbReference type="Proteomes" id="UP001386437"/>
    </source>
</evidence>